<keyword evidence="3" id="KW-1185">Reference proteome</keyword>
<evidence type="ECO:0000313" key="3">
    <source>
        <dbReference type="Proteomes" id="UP001369247"/>
    </source>
</evidence>
<dbReference type="PANTHER" id="PTHR39673">
    <property type="entry name" value="TUNGSTEN FORMYLMETHANOFURAN DEHYDROGENASE, SUBUNIT C (FWDC)"/>
    <property type="match status" value="1"/>
</dbReference>
<dbReference type="RefSeq" id="WP_261599778.1">
    <property type="nucleotide sequence ID" value="NZ_CP104550.1"/>
</dbReference>
<dbReference type="CDD" id="cd00504">
    <property type="entry name" value="GXGXG"/>
    <property type="match status" value="1"/>
</dbReference>
<reference evidence="1 3" key="2">
    <citation type="submission" date="2023-12" db="EMBL/GenBank/DDBJ databases">
        <title>Phenotypic and Genomic Characterization of Methanothermobacter wolfeii Strain BSEL, a CO2-Capturing Archaeon with Minimal Nutrient Requirements.</title>
        <authorList>
            <person name="Ale Enriquez F."/>
            <person name="Ahring B.K."/>
        </authorList>
    </citation>
    <scope>NUCLEOTIDE SEQUENCE [LARGE SCALE GENOMIC DNA]</scope>
    <source>
        <strain evidence="1 3">BSEL-1</strain>
    </source>
</reference>
<dbReference type="Proteomes" id="UP001065373">
    <property type="component" value="Chromosome"/>
</dbReference>
<protein>
    <submittedName>
        <fullName evidence="2">Uncharacterized protein</fullName>
    </submittedName>
</protein>
<dbReference type="EMBL" id="CP104550">
    <property type="protein sequence ID" value="UXH32350.1"/>
    <property type="molecule type" value="Genomic_DNA"/>
</dbReference>
<dbReference type="AlphaFoldDB" id="A0A9E7RU67"/>
<dbReference type="EMBL" id="JAXUHJ010000014">
    <property type="protein sequence ID" value="MEJ8543442.1"/>
    <property type="molecule type" value="Genomic_DNA"/>
</dbReference>
<dbReference type="Gene3D" id="2.160.20.60">
    <property type="entry name" value="Glutamate synthase, alpha subunit, C-terminal domain"/>
    <property type="match status" value="1"/>
</dbReference>
<evidence type="ECO:0000313" key="1">
    <source>
        <dbReference type="EMBL" id="MEJ8543442.1"/>
    </source>
</evidence>
<gene>
    <name evidence="2" type="ORF">N5910_03425</name>
    <name evidence="1" type="ORF">U2150_08075</name>
</gene>
<evidence type="ECO:0000313" key="2">
    <source>
        <dbReference type="EMBL" id="UXH32350.1"/>
    </source>
</evidence>
<reference evidence="2" key="1">
    <citation type="submission" date="2022-09" db="EMBL/GenBank/DDBJ databases">
        <title>Characterization of three MwoI isoschizomers from sequenced genome and metagenomes.</title>
        <authorList>
            <person name="Fomenkov A."/>
            <person name="Xu S.Y."/>
            <person name="Roberts R.J."/>
        </authorList>
    </citation>
    <scope>NUCLEOTIDE SEQUENCE</scope>
    <source>
        <strain evidence="2">DSM 2970</strain>
    </source>
</reference>
<dbReference type="GeneID" id="75106271"/>
<accession>A0A9E7RU67</accession>
<dbReference type="PANTHER" id="PTHR39673:SF8">
    <property type="entry name" value="GLUTAMATE SYNTHASE ALPHA SUBUNIT C-TERMINAL DOMAIN-CONTAINING PROTEIN"/>
    <property type="match status" value="1"/>
</dbReference>
<dbReference type="InterPro" id="IPR036485">
    <property type="entry name" value="Glu_synth_asu_C_sf"/>
</dbReference>
<dbReference type="GO" id="GO:0016491">
    <property type="term" value="F:oxidoreductase activity"/>
    <property type="evidence" value="ECO:0007669"/>
    <property type="project" value="InterPro"/>
</dbReference>
<proteinExistence type="predicted"/>
<name>A0A9E7RU67_METWO</name>
<sequence>MFGIFGRKKEERNLIELEPDGPVDCIADFTYNFYWQHHGEKLDPDQLIPGTEYSYRDVVEHVRSGGEVRIKGDAGHRLASSMGADLKYFGGTGGSVMAGTLTVDGDVDTRMGISMVSGTIYVRGKVRDPIGNLIEVKSDRRGYKKFISVTDVLTGGHGGEKLLGATLTGNRMVIDDGHVRDTLGARLDTDAEIIHKGDVDLSTGILMRRGTVMVKGDAGKNTGALLSGGTVIIDGDCDDFSGIDMRSGYLIVNGDAGKFMGAQRKGGVILARKGKPVPPTSENELTGEDKNLILKAGFNPQHFRRFS</sequence>
<dbReference type="SUPFAM" id="SSF69336">
    <property type="entry name" value="Alpha subunit of glutamate synthase, C-terminal domain"/>
    <property type="match status" value="2"/>
</dbReference>
<organism evidence="2">
    <name type="scientific">Methanothermobacter wolfeii</name>
    <name type="common">Methanobacterium wolfei</name>
    <dbReference type="NCBI Taxonomy" id="145261"/>
    <lineage>
        <taxon>Archaea</taxon>
        <taxon>Methanobacteriati</taxon>
        <taxon>Methanobacteriota</taxon>
        <taxon>Methanomada group</taxon>
        <taxon>Methanobacteria</taxon>
        <taxon>Methanobacteriales</taxon>
        <taxon>Methanobacteriaceae</taxon>
        <taxon>Methanothermobacter</taxon>
    </lineage>
</organism>
<dbReference type="Proteomes" id="UP001369247">
    <property type="component" value="Unassembled WGS sequence"/>
</dbReference>